<evidence type="ECO:0000256" key="1">
    <source>
        <dbReference type="ARBA" id="ARBA00006987"/>
    </source>
</evidence>
<dbReference type="Gene3D" id="3.40.190.10">
    <property type="entry name" value="Periplasmic binding protein-like II"/>
    <property type="match status" value="1"/>
</dbReference>
<feature type="signal peptide" evidence="2">
    <location>
        <begin position="1"/>
        <end position="23"/>
    </location>
</feature>
<dbReference type="Proteomes" id="UP000005250">
    <property type="component" value="Chromosome"/>
</dbReference>
<dbReference type="CDD" id="cd13578">
    <property type="entry name" value="PBP2_Bug27"/>
    <property type="match status" value="1"/>
</dbReference>
<dbReference type="HOGENOM" id="CLU_045683_0_1_4"/>
<name>A0A0T7CSJ3_BORP1</name>
<dbReference type="InterPro" id="IPR005064">
    <property type="entry name" value="BUG"/>
</dbReference>
<dbReference type="KEGG" id="bper:BN118_3101"/>
<gene>
    <name evidence="3" type="ordered locus">BN118_3101</name>
</gene>
<organism evidence="3 4">
    <name type="scientific">Bordetella pertussis (strain ATCC 9797 / DSM 5571 / CCUG 30873 / LMG 14455 / NCTC 10739 / 18323)</name>
    <dbReference type="NCBI Taxonomy" id="568706"/>
    <lineage>
        <taxon>Bacteria</taxon>
        <taxon>Pseudomonadati</taxon>
        <taxon>Pseudomonadota</taxon>
        <taxon>Betaproteobacteria</taxon>
        <taxon>Burkholderiales</taxon>
        <taxon>Alcaligenaceae</taxon>
        <taxon>Bordetella</taxon>
    </lineage>
</organism>
<dbReference type="AlphaFoldDB" id="A0A0T7CSJ3"/>
<dbReference type="Gene3D" id="3.40.190.150">
    <property type="entry name" value="Bordetella uptake gene, domain 1"/>
    <property type="match status" value="1"/>
</dbReference>
<comment type="similarity">
    <text evidence="1">Belongs to the UPF0065 (bug) family.</text>
</comment>
<dbReference type="RefSeq" id="WP_014906017.1">
    <property type="nucleotide sequence ID" value="NC_018518.1"/>
</dbReference>
<dbReference type="EMBL" id="HE965805">
    <property type="protein sequence ID" value="CCJ64526.1"/>
    <property type="molecule type" value="Genomic_DNA"/>
</dbReference>
<dbReference type="SUPFAM" id="SSF53850">
    <property type="entry name" value="Periplasmic binding protein-like II"/>
    <property type="match status" value="1"/>
</dbReference>
<dbReference type="PANTHER" id="PTHR42928">
    <property type="entry name" value="TRICARBOXYLATE-BINDING PROTEIN"/>
    <property type="match status" value="1"/>
</dbReference>
<evidence type="ECO:0000256" key="2">
    <source>
        <dbReference type="SAM" id="SignalP"/>
    </source>
</evidence>
<dbReference type="InterPro" id="IPR042100">
    <property type="entry name" value="Bug_dom1"/>
</dbReference>
<keyword evidence="2" id="KW-0732">Signal</keyword>
<protein>
    <submittedName>
        <fullName evidence="3">Exported protein</fullName>
    </submittedName>
</protein>
<reference evidence="3 4" key="1">
    <citation type="journal article" date="2012" name="BMC Genomics">
        <title>Comparative genomics of the classical Bordetella subspecies: the evolution and exchange of virulence-associated diversity amongst closely related pathogens.</title>
        <authorList>
            <person name="Park J."/>
            <person name="Zhang Y."/>
            <person name="Buboltz A.M."/>
            <person name="Zhang X."/>
            <person name="Schuster S.C."/>
            <person name="Ahuja U."/>
            <person name="Liu M."/>
            <person name="Miller J.F."/>
            <person name="Sebaihia M."/>
            <person name="Bentley S.D."/>
            <person name="Parkhill J."/>
            <person name="Harvill E.T."/>
        </authorList>
    </citation>
    <scope>NUCLEOTIDE SEQUENCE [LARGE SCALE GENOMIC DNA]</scope>
    <source>
        <strain evidence="4">ATCC 9797 / DSM 5571 / CCUG 30873 / LMG 14455 / NCTC 10739 / 18323</strain>
    </source>
</reference>
<dbReference type="PIRSF" id="PIRSF017082">
    <property type="entry name" value="YflP"/>
    <property type="match status" value="1"/>
</dbReference>
<sequence>MSRGLRLACARWLLACMAPLAGAAAVAETYPARPVTIVVPTTAGGTADILARLIGPKLTALWGQPVVVENRSGAGTLIDTEFAARAQPDGYTLMITYSELATLPALNKNARIDVVKDLTRVGKIGSLPVLILEHPSMPANTMDELVARLRADPGKYSYASNGIGSALQLYTEMFRQAAKVDIMHVPYRGALEASRAVLGGEVDLLVQLGNGNVIGYVTSGKAKAYAVASPQRLAALPDVPTTAEAGLPGLQLEAWYGLFAPAGLPPERVEKLNRDLATVLAMPDIRDRLVSFGMQVQPGTPQQFDAFFHDEYQRWTRLIEDAGIQIN</sequence>
<feature type="chain" id="PRO_5006679022" evidence="2">
    <location>
        <begin position="24"/>
        <end position="327"/>
    </location>
</feature>
<proteinExistence type="inferred from homology"/>
<dbReference type="PANTHER" id="PTHR42928:SF5">
    <property type="entry name" value="BLR1237 PROTEIN"/>
    <property type="match status" value="1"/>
</dbReference>
<evidence type="ECO:0000313" key="4">
    <source>
        <dbReference type="Proteomes" id="UP000005250"/>
    </source>
</evidence>
<dbReference type="eggNOG" id="COG3181">
    <property type="taxonomic scope" value="Bacteria"/>
</dbReference>
<evidence type="ECO:0000313" key="3">
    <source>
        <dbReference type="EMBL" id="CCJ64526.1"/>
    </source>
</evidence>
<keyword evidence="4" id="KW-1185">Reference proteome</keyword>
<dbReference type="Pfam" id="PF03401">
    <property type="entry name" value="TctC"/>
    <property type="match status" value="1"/>
</dbReference>
<accession>A0A0T7CSJ3</accession>